<evidence type="ECO:0000256" key="6">
    <source>
        <dbReference type="ARBA" id="ARBA00023203"/>
    </source>
</evidence>
<dbReference type="PROSITE" id="PS50021">
    <property type="entry name" value="CH"/>
    <property type="match status" value="1"/>
</dbReference>
<keyword evidence="10" id="KW-1185">Reference proteome</keyword>
<gene>
    <name evidence="9" type="ORF">RF11_09853</name>
</gene>
<evidence type="ECO:0000313" key="9">
    <source>
        <dbReference type="EMBL" id="KII74927.1"/>
    </source>
</evidence>
<protein>
    <submittedName>
        <fullName evidence="9">Gamma-parvin</fullName>
    </submittedName>
</protein>
<evidence type="ECO:0000256" key="5">
    <source>
        <dbReference type="ARBA" id="ARBA00022889"/>
    </source>
</evidence>
<dbReference type="GO" id="GO:0030036">
    <property type="term" value="P:actin cytoskeleton organization"/>
    <property type="evidence" value="ECO:0007669"/>
    <property type="project" value="InterPro"/>
</dbReference>
<evidence type="ECO:0000313" key="10">
    <source>
        <dbReference type="Proteomes" id="UP000031668"/>
    </source>
</evidence>
<comment type="caution">
    <text evidence="9">The sequence shown here is derived from an EMBL/GenBank/DDBJ whole genome shotgun (WGS) entry which is preliminary data.</text>
</comment>
<organism evidence="9 10">
    <name type="scientific">Thelohanellus kitauei</name>
    <name type="common">Myxosporean</name>
    <dbReference type="NCBI Taxonomy" id="669202"/>
    <lineage>
        <taxon>Eukaryota</taxon>
        <taxon>Metazoa</taxon>
        <taxon>Cnidaria</taxon>
        <taxon>Myxozoa</taxon>
        <taxon>Myxosporea</taxon>
        <taxon>Bivalvulida</taxon>
        <taxon>Platysporina</taxon>
        <taxon>Myxobolidae</taxon>
        <taxon>Thelohanellus</taxon>
    </lineage>
</organism>
<dbReference type="AlphaFoldDB" id="A0A0C2NLL4"/>
<name>A0A0C2NLL4_THEKT</name>
<evidence type="ECO:0000256" key="4">
    <source>
        <dbReference type="ARBA" id="ARBA00022737"/>
    </source>
</evidence>
<accession>A0A0C2NLL4</accession>
<dbReference type="InterPro" id="IPR036872">
    <property type="entry name" value="CH_dom_sf"/>
</dbReference>
<sequence length="293" mass="33647">MNYDNLDGVFEIPKKCLEEQPLKTYINNLLTWVQNIVYEEGLVVKTLEDVASLVVLSVLVSISYRKACDHGGVVFTSDETIQKLDELFVVIEQEVTFRESINKWNAKMIYNKYIPALLHLLTALYMEYCDDIPTISEKIEITIFQNKQQGMRYQSKETILDARSMGEKTKKDDVFEAIINNPDKLKQFEEGLLKFVNVQLSPMGRTVSNFNSDFDDGVNLILLCGALGNFYVAGHIYSLKPITRPEKESNIRCAFEILNDLEVSTTFIDVNEMVDGNKRATLKVLYSIFKRYK</sequence>
<comment type="similarity">
    <text evidence="2">Belongs to the parvin family.</text>
</comment>
<dbReference type="SUPFAM" id="SSF47576">
    <property type="entry name" value="Calponin-homology domain, CH-domain"/>
    <property type="match status" value="1"/>
</dbReference>
<evidence type="ECO:0000256" key="3">
    <source>
        <dbReference type="ARBA" id="ARBA00022490"/>
    </source>
</evidence>
<keyword evidence="3" id="KW-0963">Cytoplasm</keyword>
<dbReference type="PANTHER" id="PTHR12114:SF1">
    <property type="entry name" value="GAMMA-PARVIN"/>
    <property type="match status" value="1"/>
</dbReference>
<dbReference type="GO" id="GO:0003779">
    <property type="term" value="F:actin binding"/>
    <property type="evidence" value="ECO:0007669"/>
    <property type="project" value="UniProtKB-KW"/>
</dbReference>
<dbReference type="Gene3D" id="1.10.418.10">
    <property type="entry name" value="Calponin-like domain"/>
    <property type="match status" value="1"/>
</dbReference>
<evidence type="ECO:0000256" key="1">
    <source>
        <dbReference type="ARBA" id="ARBA00004245"/>
    </source>
</evidence>
<dbReference type="PANTHER" id="PTHR12114">
    <property type="entry name" value="PARVIN"/>
    <property type="match status" value="1"/>
</dbReference>
<comment type="subcellular location">
    <subcellularLocation>
        <location evidence="1">Cytoplasm</location>
        <location evidence="1">Cytoskeleton</location>
    </subcellularLocation>
</comment>
<dbReference type="GO" id="GO:0005737">
    <property type="term" value="C:cytoplasm"/>
    <property type="evidence" value="ECO:0007669"/>
    <property type="project" value="TreeGrafter"/>
</dbReference>
<dbReference type="GO" id="GO:0030031">
    <property type="term" value="P:cell projection assembly"/>
    <property type="evidence" value="ECO:0007669"/>
    <property type="project" value="TreeGrafter"/>
</dbReference>
<dbReference type="CDD" id="cd21222">
    <property type="entry name" value="CH_PARV_rpt2"/>
    <property type="match status" value="1"/>
</dbReference>
<evidence type="ECO:0000256" key="2">
    <source>
        <dbReference type="ARBA" id="ARBA00005666"/>
    </source>
</evidence>
<dbReference type="InterPro" id="IPR001715">
    <property type="entry name" value="CH_dom"/>
</dbReference>
<keyword evidence="4" id="KW-0677">Repeat</keyword>
<dbReference type="InterPro" id="IPR028433">
    <property type="entry name" value="Parvin"/>
</dbReference>
<dbReference type="Proteomes" id="UP000031668">
    <property type="component" value="Unassembled WGS sequence"/>
</dbReference>
<dbReference type="Pfam" id="PF00307">
    <property type="entry name" value="CH"/>
    <property type="match status" value="1"/>
</dbReference>
<dbReference type="GO" id="GO:0071963">
    <property type="term" value="P:establishment or maintenance of cell polarity regulating cell shape"/>
    <property type="evidence" value="ECO:0007669"/>
    <property type="project" value="TreeGrafter"/>
</dbReference>
<feature type="domain" description="Calponin-homology (CH)" evidence="8">
    <location>
        <begin position="186"/>
        <end position="293"/>
    </location>
</feature>
<dbReference type="GO" id="GO:0015629">
    <property type="term" value="C:actin cytoskeleton"/>
    <property type="evidence" value="ECO:0007669"/>
    <property type="project" value="TreeGrafter"/>
</dbReference>
<keyword evidence="6" id="KW-0009">Actin-binding</keyword>
<dbReference type="GO" id="GO:0034446">
    <property type="term" value="P:substrate adhesion-dependent cell spreading"/>
    <property type="evidence" value="ECO:0007669"/>
    <property type="project" value="TreeGrafter"/>
</dbReference>
<reference evidence="9 10" key="1">
    <citation type="journal article" date="2014" name="Genome Biol. Evol.">
        <title>The genome of the myxosporean Thelohanellus kitauei shows adaptations to nutrient acquisition within its fish host.</title>
        <authorList>
            <person name="Yang Y."/>
            <person name="Xiong J."/>
            <person name="Zhou Z."/>
            <person name="Huo F."/>
            <person name="Miao W."/>
            <person name="Ran C."/>
            <person name="Liu Y."/>
            <person name="Zhang J."/>
            <person name="Feng J."/>
            <person name="Wang M."/>
            <person name="Wang M."/>
            <person name="Wang L."/>
            <person name="Yao B."/>
        </authorList>
    </citation>
    <scope>NUCLEOTIDE SEQUENCE [LARGE SCALE GENOMIC DNA]</scope>
    <source>
        <strain evidence="9">Wuqing</strain>
    </source>
</reference>
<evidence type="ECO:0000256" key="7">
    <source>
        <dbReference type="ARBA" id="ARBA00023212"/>
    </source>
</evidence>
<dbReference type="EMBL" id="JWZT01000167">
    <property type="protein sequence ID" value="KII74927.1"/>
    <property type="molecule type" value="Genomic_DNA"/>
</dbReference>
<dbReference type="GO" id="GO:0005925">
    <property type="term" value="C:focal adhesion"/>
    <property type="evidence" value="ECO:0007669"/>
    <property type="project" value="TreeGrafter"/>
</dbReference>
<evidence type="ECO:0000259" key="8">
    <source>
        <dbReference type="PROSITE" id="PS50021"/>
    </source>
</evidence>
<keyword evidence="7" id="KW-0206">Cytoskeleton</keyword>
<keyword evidence="5" id="KW-0130">Cell adhesion</keyword>
<dbReference type="OMA" id="WSAEMIH"/>
<dbReference type="SMART" id="SM00033">
    <property type="entry name" value="CH"/>
    <property type="match status" value="1"/>
</dbReference>
<proteinExistence type="inferred from homology"/>
<dbReference type="OrthoDB" id="2099265at2759"/>